<sequence>MHDDLSKVVKLDKGVFMSFEDDGHVFDCIDIYKQPAFQHPLLVNHTIQLKPYNHPSETNDYVIEAPHPFNLTKRCPEGSIPIERTQNNIVHFGGNHLYKSPPSFLQQAILYSDGLAHEHAIVVDVGTYYGGKATINLWNPKVETYRDFSLSQIWIVSEDEGTTLEAGWIVYPKLYGDYQTRLFTFWTADGYRRGCYNLRCPGFVQTNHRFPLDATLRPISVYGGDQFEITIEIFKDSKTGNWWLYVQGIKMGYWPKELVGALAGGAKFAGFGGEVAYESSRRKTAASTQMGSGHFASEGFGKSSFFKNVKVVNTSNWYVIPGRIKEAVTKSACYDVRVALNKGTAWGYSFFYGGPGRSDKCF</sequence>
<dbReference type="PANTHER" id="PTHR31589:SF110">
    <property type="entry name" value="PROTEIN, PUTATIVE (DUF239)-RELATED"/>
    <property type="match status" value="1"/>
</dbReference>
<dbReference type="Pfam" id="PF14365">
    <property type="entry name" value="Neprosin_AP"/>
    <property type="match status" value="1"/>
</dbReference>
<gene>
    <name evidence="2" type="ORF">Taro_052944</name>
</gene>
<dbReference type="AlphaFoldDB" id="A0A843XJM1"/>
<dbReference type="InterPro" id="IPR053168">
    <property type="entry name" value="Glutamic_endopeptidase"/>
</dbReference>
<protein>
    <recommendedName>
        <fullName evidence="1">Neprosin PEP catalytic domain-containing protein</fullName>
    </recommendedName>
</protein>
<dbReference type="Gene3D" id="3.90.1320.10">
    <property type="entry name" value="Outer-capsid protein sigma 3, large lobe"/>
    <property type="match status" value="1"/>
</dbReference>
<feature type="non-terminal residue" evidence="2">
    <location>
        <position position="1"/>
    </location>
</feature>
<accession>A0A843XJM1</accession>
<keyword evidence="3" id="KW-1185">Reference proteome</keyword>
<dbReference type="OrthoDB" id="685114at2759"/>
<evidence type="ECO:0000313" key="2">
    <source>
        <dbReference type="EMBL" id="MQM19928.1"/>
    </source>
</evidence>
<reference evidence="2" key="1">
    <citation type="submission" date="2017-07" db="EMBL/GenBank/DDBJ databases">
        <title>Taro Niue Genome Assembly and Annotation.</title>
        <authorList>
            <person name="Atibalentja N."/>
            <person name="Keating K."/>
            <person name="Fields C.J."/>
        </authorList>
    </citation>
    <scope>NUCLEOTIDE SEQUENCE</scope>
    <source>
        <strain evidence="2">Niue_2</strain>
        <tissue evidence="2">Leaf</tissue>
    </source>
</reference>
<organism evidence="2 3">
    <name type="scientific">Colocasia esculenta</name>
    <name type="common">Wild taro</name>
    <name type="synonym">Arum esculentum</name>
    <dbReference type="NCBI Taxonomy" id="4460"/>
    <lineage>
        <taxon>Eukaryota</taxon>
        <taxon>Viridiplantae</taxon>
        <taxon>Streptophyta</taxon>
        <taxon>Embryophyta</taxon>
        <taxon>Tracheophyta</taxon>
        <taxon>Spermatophyta</taxon>
        <taxon>Magnoliopsida</taxon>
        <taxon>Liliopsida</taxon>
        <taxon>Araceae</taxon>
        <taxon>Aroideae</taxon>
        <taxon>Colocasieae</taxon>
        <taxon>Colocasia</taxon>
    </lineage>
</organism>
<comment type="caution">
    <text evidence="2">The sequence shown here is derived from an EMBL/GenBank/DDBJ whole genome shotgun (WGS) entry which is preliminary data.</text>
</comment>
<evidence type="ECO:0000313" key="3">
    <source>
        <dbReference type="Proteomes" id="UP000652761"/>
    </source>
</evidence>
<feature type="domain" description="Neprosin PEP catalytic" evidence="1">
    <location>
        <begin position="109"/>
        <end position="362"/>
    </location>
</feature>
<dbReference type="Proteomes" id="UP000652761">
    <property type="component" value="Unassembled WGS sequence"/>
</dbReference>
<dbReference type="InterPro" id="IPR025521">
    <property type="entry name" value="Neprosin_propep"/>
</dbReference>
<dbReference type="Pfam" id="PF03080">
    <property type="entry name" value="Neprosin"/>
    <property type="match status" value="1"/>
</dbReference>
<evidence type="ECO:0000259" key="1">
    <source>
        <dbReference type="PROSITE" id="PS52045"/>
    </source>
</evidence>
<dbReference type="EMBL" id="NMUH01009338">
    <property type="protein sequence ID" value="MQM19928.1"/>
    <property type="molecule type" value="Genomic_DNA"/>
</dbReference>
<dbReference type="PROSITE" id="PS52045">
    <property type="entry name" value="NEPROSIN_PEP_CD"/>
    <property type="match status" value="1"/>
</dbReference>
<name>A0A843XJM1_COLES</name>
<proteinExistence type="predicted"/>
<dbReference type="InterPro" id="IPR004314">
    <property type="entry name" value="Neprosin"/>
</dbReference>
<dbReference type="PANTHER" id="PTHR31589">
    <property type="entry name" value="PROTEIN, PUTATIVE (DUF239)-RELATED-RELATED"/>
    <property type="match status" value="1"/>
</dbReference>